<dbReference type="EMBL" id="AFJL02000253">
    <property type="protein sequence ID" value="EMY02255.1"/>
    <property type="molecule type" value="Genomic_DNA"/>
</dbReference>
<dbReference type="AlphaFoldDB" id="A0A829D035"/>
<proteinExistence type="predicted"/>
<reference evidence="1 2" key="1">
    <citation type="submission" date="2013-02" db="EMBL/GenBank/DDBJ databases">
        <authorList>
            <person name="Harkins D.M."/>
            <person name="Durkin A.S."/>
            <person name="Brinkac L.M."/>
            <person name="Haft D.H."/>
            <person name="Selengut J.D."/>
            <person name="Sanka R."/>
            <person name="DePew J."/>
            <person name="Purushe J."/>
            <person name="Whelen A.C."/>
            <person name="Vinetz J.M."/>
            <person name="Sutton G.G."/>
            <person name="Nierman W.C."/>
            <person name="Fouts D.E."/>
        </authorList>
    </citation>
    <scope>NUCLEOTIDE SEQUENCE [LARGE SCALE GENOMIC DNA]</scope>
    <source>
        <strain evidence="1 2">2002000626</strain>
    </source>
</reference>
<name>A0A829D035_LEPIR</name>
<sequence>MYLHQMSLRRSNLYRFLRLFFKKFLKDSILRKSSQVKNDFLQK</sequence>
<protein>
    <submittedName>
        <fullName evidence="1">Uncharacterized protein</fullName>
    </submittedName>
</protein>
<gene>
    <name evidence="1" type="ORF">LEP1GSC029_4229</name>
</gene>
<dbReference type="Proteomes" id="UP000012329">
    <property type="component" value="Unassembled WGS sequence"/>
</dbReference>
<accession>A0A829D035</accession>
<evidence type="ECO:0000313" key="1">
    <source>
        <dbReference type="EMBL" id="EMY02255.1"/>
    </source>
</evidence>
<comment type="caution">
    <text evidence="1">The sequence shown here is derived from an EMBL/GenBank/DDBJ whole genome shotgun (WGS) entry which is preliminary data.</text>
</comment>
<evidence type="ECO:0000313" key="2">
    <source>
        <dbReference type="Proteomes" id="UP000012329"/>
    </source>
</evidence>
<organism evidence="1 2">
    <name type="scientific">Leptospira interrogans str. 2002000626</name>
    <dbReference type="NCBI Taxonomy" id="996803"/>
    <lineage>
        <taxon>Bacteria</taxon>
        <taxon>Pseudomonadati</taxon>
        <taxon>Spirochaetota</taxon>
        <taxon>Spirochaetia</taxon>
        <taxon>Leptospirales</taxon>
        <taxon>Leptospiraceae</taxon>
        <taxon>Leptospira</taxon>
    </lineage>
</organism>